<gene>
    <name evidence="1" type="ORF">OLEA9_A111880</name>
</gene>
<dbReference type="Proteomes" id="UP000594638">
    <property type="component" value="Unassembled WGS sequence"/>
</dbReference>
<comment type="caution">
    <text evidence="1">The sequence shown here is derived from an EMBL/GenBank/DDBJ whole genome shotgun (WGS) entry which is preliminary data.</text>
</comment>
<keyword evidence="2" id="KW-1185">Reference proteome</keyword>
<evidence type="ECO:0000313" key="2">
    <source>
        <dbReference type="Proteomes" id="UP000594638"/>
    </source>
</evidence>
<feature type="non-terminal residue" evidence="1">
    <location>
        <position position="1"/>
    </location>
</feature>
<accession>A0A8S0SU65</accession>
<sequence length="68" mass="6900">CGDGMSDAPYLNDKSGGYRILVLVVACGDGRSDAPYFLVGGFIVCGMVIWNPLAFVDSGGGDGGGLIL</sequence>
<name>A0A8S0SU65_OLEEU</name>
<dbReference type="EMBL" id="CACTIH010005523">
    <property type="protein sequence ID" value="CAA2996351.1"/>
    <property type="molecule type" value="Genomic_DNA"/>
</dbReference>
<reference evidence="1 2" key="1">
    <citation type="submission" date="2019-12" db="EMBL/GenBank/DDBJ databases">
        <authorList>
            <person name="Alioto T."/>
            <person name="Alioto T."/>
            <person name="Gomez Garrido J."/>
        </authorList>
    </citation>
    <scope>NUCLEOTIDE SEQUENCE [LARGE SCALE GENOMIC DNA]</scope>
</reference>
<dbReference type="AlphaFoldDB" id="A0A8S0SU65"/>
<dbReference type="Gramene" id="OE9A111880T1">
    <property type="protein sequence ID" value="OE9A111880C1"/>
    <property type="gene ID" value="OE9A111880"/>
</dbReference>
<evidence type="ECO:0000313" key="1">
    <source>
        <dbReference type="EMBL" id="CAA2996351.1"/>
    </source>
</evidence>
<protein>
    <submittedName>
        <fullName evidence="1">Uncharacterized protein</fullName>
    </submittedName>
</protein>
<organism evidence="1 2">
    <name type="scientific">Olea europaea subsp. europaea</name>
    <dbReference type="NCBI Taxonomy" id="158383"/>
    <lineage>
        <taxon>Eukaryota</taxon>
        <taxon>Viridiplantae</taxon>
        <taxon>Streptophyta</taxon>
        <taxon>Embryophyta</taxon>
        <taxon>Tracheophyta</taxon>
        <taxon>Spermatophyta</taxon>
        <taxon>Magnoliopsida</taxon>
        <taxon>eudicotyledons</taxon>
        <taxon>Gunneridae</taxon>
        <taxon>Pentapetalae</taxon>
        <taxon>asterids</taxon>
        <taxon>lamiids</taxon>
        <taxon>Lamiales</taxon>
        <taxon>Oleaceae</taxon>
        <taxon>Oleeae</taxon>
        <taxon>Olea</taxon>
    </lineage>
</organism>
<proteinExistence type="predicted"/>